<evidence type="ECO:0000313" key="1">
    <source>
        <dbReference type="EMBL" id="DAF94617.1"/>
    </source>
</evidence>
<reference evidence="1" key="1">
    <citation type="journal article" date="2021" name="Proc. Natl. Acad. Sci. U.S.A.">
        <title>A Catalog of Tens of Thousands of Viruses from Human Metagenomes Reveals Hidden Associations with Chronic Diseases.</title>
        <authorList>
            <person name="Tisza M.J."/>
            <person name="Buck C.B."/>
        </authorList>
    </citation>
    <scope>NUCLEOTIDE SEQUENCE</scope>
    <source>
        <strain evidence="1">Ct3gT1</strain>
    </source>
</reference>
<protein>
    <submittedName>
        <fullName evidence="1">Uncharacterized protein</fullName>
    </submittedName>
</protein>
<sequence>MIRLADEENILGGKLSLEDNYSSALSRFANRVLGAENRFKQFADKVTGSNNKIGANLSKSQRDVDKLAQTFIEKGNSVANAINKANKIVEGNQERTIDGLTKKYLKLGMTIQDAYSKAQQESNHIWNGDSKPTGSNDGIKDFAESFLSGGFGGMIGKLGLIGTGVMATVSILKKIDGAMDTGFGILNKLSGNMFSYEGIKQSLSTAMDYQSTRAKLDLFYGSKEEGESAYKLASKVALNTFADTQSLAEAMSIMKKNNVDTDEEDLYTFLDMVGARGEGTTSKEVGLAIEDAMNGEWERLKEYSITTTKLKKYLEELKKTDKATYKELKNTFNKQGSVTDPQKAYKLIMNYVRNSPINGYAEQYAKTAQGSLDNLTGLWEQIKVSIMGLDDAGNVIEGSALFHFSEMVNNLKETLGSDSATKGFGEISKGVGEGFKAFGEAFDDVLEKTDWEKVGEAIADSIGIISDALINLVDSGALQDLADNLPNIIEMITNNKFIDATSDIEIGSNLANGNFVAAGESFLSKLYDKGFNFLGIKDKKGNTIRTNKDNAEFDSEHPWISKAIDTIYDATGMGIPYRLTTEKLLKSGIVSGFKFGDTSNMITDSQISNMIKNSDISDVKKANLKEIINSDDLGSYNIHIEHMEINSDNIDDWINQLKQAQANRR</sequence>
<proteinExistence type="predicted"/>
<name>A0A8S5UJE2_9CAUD</name>
<dbReference type="EMBL" id="BK016094">
    <property type="protein sequence ID" value="DAF94617.1"/>
    <property type="molecule type" value="Genomic_DNA"/>
</dbReference>
<organism evidence="1">
    <name type="scientific">Siphoviridae sp. ct3gT1</name>
    <dbReference type="NCBI Taxonomy" id="2825323"/>
    <lineage>
        <taxon>Viruses</taxon>
        <taxon>Duplodnaviria</taxon>
        <taxon>Heunggongvirae</taxon>
        <taxon>Uroviricota</taxon>
        <taxon>Caudoviricetes</taxon>
    </lineage>
</organism>
<accession>A0A8S5UJE2</accession>